<organism evidence="1">
    <name type="scientific">Ackermannviridae sp. ctaCq7</name>
    <dbReference type="NCBI Taxonomy" id="2827294"/>
    <lineage>
        <taxon>Viruses</taxon>
        <taxon>Duplodnaviria</taxon>
        <taxon>Heunggongvirae</taxon>
        <taxon>Uroviricota</taxon>
        <taxon>Caudoviricetes</taxon>
        <taxon>Pantevenvirales</taxon>
        <taxon>Ackermannviridae</taxon>
    </lineage>
</organism>
<reference evidence="1" key="1">
    <citation type="journal article" date="2021" name="Proc. Natl. Acad. Sci. U.S.A.">
        <title>A Catalog of Tens of Thousands of Viruses from Human Metagenomes Reveals Hidden Associations with Chronic Diseases.</title>
        <authorList>
            <person name="Tisza M.J."/>
            <person name="Buck C.B."/>
        </authorList>
    </citation>
    <scope>NUCLEOTIDE SEQUENCE</scope>
    <source>
        <strain evidence="1">CtaCq7</strain>
    </source>
</reference>
<evidence type="ECO:0000313" key="1">
    <source>
        <dbReference type="EMBL" id="DAE26643.1"/>
    </source>
</evidence>
<sequence>MKCSVCGKDIEGKFYKVYPTQENEYYTNNDTLFVCHNCVRVRTVKVFKVKQGYNLQDLEFTEYKDCDTYDNPFVYELSLKDRIKKINLKLKELKGTWSLSQRYLLENELKELLYELNQLENGSDM</sequence>
<name>A0A8S5R691_9CAUD</name>
<dbReference type="EMBL" id="BK015821">
    <property type="protein sequence ID" value="DAE26643.1"/>
    <property type="molecule type" value="Genomic_DNA"/>
</dbReference>
<proteinExistence type="predicted"/>
<accession>A0A8S5R691</accession>
<protein>
    <submittedName>
        <fullName evidence="1">Antitoxin</fullName>
    </submittedName>
</protein>